<comment type="caution">
    <text evidence="1">The sequence shown here is derived from an EMBL/GenBank/DDBJ whole genome shotgun (WGS) entry which is preliminary data.</text>
</comment>
<dbReference type="AlphaFoldDB" id="A0A5J4V154"/>
<feature type="non-terminal residue" evidence="1">
    <location>
        <position position="76"/>
    </location>
</feature>
<protein>
    <submittedName>
        <fullName evidence="1">Uncharacterized protein</fullName>
    </submittedName>
</protein>
<dbReference type="EMBL" id="SNRW01010738">
    <property type="protein sequence ID" value="KAA6376132.1"/>
    <property type="molecule type" value="Genomic_DNA"/>
</dbReference>
<dbReference type="Proteomes" id="UP000324800">
    <property type="component" value="Unassembled WGS sequence"/>
</dbReference>
<dbReference type="OrthoDB" id="10265867at2759"/>
<evidence type="ECO:0000313" key="1">
    <source>
        <dbReference type="EMBL" id="KAA6376132.1"/>
    </source>
</evidence>
<organism evidence="1 2">
    <name type="scientific">Streblomastix strix</name>
    <dbReference type="NCBI Taxonomy" id="222440"/>
    <lineage>
        <taxon>Eukaryota</taxon>
        <taxon>Metamonada</taxon>
        <taxon>Preaxostyla</taxon>
        <taxon>Oxymonadida</taxon>
        <taxon>Streblomastigidae</taxon>
        <taxon>Streblomastix</taxon>
    </lineage>
</organism>
<reference evidence="1 2" key="1">
    <citation type="submission" date="2019-03" db="EMBL/GenBank/DDBJ databases">
        <title>Single cell metagenomics reveals metabolic interactions within the superorganism composed of flagellate Streblomastix strix and complex community of Bacteroidetes bacteria on its surface.</title>
        <authorList>
            <person name="Treitli S.C."/>
            <person name="Kolisko M."/>
            <person name="Husnik F."/>
            <person name="Keeling P."/>
            <person name="Hampl V."/>
        </authorList>
    </citation>
    <scope>NUCLEOTIDE SEQUENCE [LARGE SCALE GENOMIC DNA]</scope>
    <source>
        <strain evidence="1">ST1C</strain>
    </source>
</reference>
<evidence type="ECO:0000313" key="2">
    <source>
        <dbReference type="Proteomes" id="UP000324800"/>
    </source>
</evidence>
<sequence>MLRRVLYKSQRNKKNQFFSEVLKIREVSASWAGCESFPHDPALQGKEDREFTPAAIGVKCARIHPTQLFILQSNIA</sequence>
<gene>
    <name evidence="1" type="ORF">EZS28_028343</name>
</gene>
<name>A0A5J4V154_9EUKA</name>
<proteinExistence type="predicted"/>
<accession>A0A5J4V154</accession>